<keyword evidence="4 8" id="KW-0812">Transmembrane</keyword>
<comment type="catalytic activity">
    <reaction evidence="8">
        <text>N-terminal S-1,2-diacyl-sn-glyceryl-L-cysteinyl-[lipoprotein] + a glycerophospholipid = N-acyl-S-1,2-diacyl-sn-glyceryl-L-cysteinyl-[lipoprotein] + a 2-acyl-sn-glycero-3-phospholipid + H(+)</text>
        <dbReference type="Rhea" id="RHEA:48228"/>
        <dbReference type="Rhea" id="RHEA-COMP:14681"/>
        <dbReference type="Rhea" id="RHEA-COMP:14684"/>
        <dbReference type="ChEBI" id="CHEBI:15378"/>
        <dbReference type="ChEBI" id="CHEBI:136912"/>
        <dbReference type="ChEBI" id="CHEBI:140656"/>
        <dbReference type="ChEBI" id="CHEBI:140657"/>
        <dbReference type="ChEBI" id="CHEBI:140660"/>
        <dbReference type="EC" id="2.3.1.269"/>
    </reaction>
</comment>
<keyword evidence="6 8" id="KW-0472">Membrane</keyword>
<feature type="transmembrane region" description="Helical" evidence="8">
    <location>
        <begin position="72"/>
        <end position="91"/>
    </location>
</feature>
<dbReference type="AlphaFoldDB" id="A0AA40SSH0"/>
<evidence type="ECO:0000259" key="9">
    <source>
        <dbReference type="PROSITE" id="PS50263"/>
    </source>
</evidence>
<feature type="domain" description="CN hydrolase" evidence="9">
    <location>
        <begin position="279"/>
        <end position="521"/>
    </location>
</feature>
<dbReference type="SUPFAM" id="SSF56317">
    <property type="entry name" value="Carbon-nitrogen hydrolase"/>
    <property type="match status" value="1"/>
</dbReference>
<organism evidence="10 11">
    <name type="scientific">Komarekiella delphini-convector SJRDD-AB1</name>
    <dbReference type="NCBI Taxonomy" id="2593771"/>
    <lineage>
        <taxon>Bacteria</taxon>
        <taxon>Bacillati</taxon>
        <taxon>Cyanobacteriota</taxon>
        <taxon>Cyanophyceae</taxon>
        <taxon>Nostocales</taxon>
        <taxon>Nostocaceae</taxon>
        <taxon>Komarekiella</taxon>
        <taxon>Komarekiella delphini-convector</taxon>
    </lineage>
</organism>
<keyword evidence="2 8" id="KW-1003">Cell membrane</keyword>
<name>A0AA40SSH0_9NOST</name>
<comment type="similarity">
    <text evidence="8">Belongs to the CN hydrolase family. Apolipoprotein N-acyltransferase subfamily.</text>
</comment>
<evidence type="ECO:0000256" key="7">
    <source>
        <dbReference type="ARBA" id="ARBA00023315"/>
    </source>
</evidence>
<dbReference type="GO" id="GO:0016410">
    <property type="term" value="F:N-acyltransferase activity"/>
    <property type="evidence" value="ECO:0007669"/>
    <property type="project" value="UniProtKB-UniRule"/>
</dbReference>
<keyword evidence="11" id="KW-1185">Reference proteome</keyword>
<keyword evidence="7 8" id="KW-0012">Acyltransferase</keyword>
<comment type="pathway">
    <text evidence="8">Protein modification; lipoprotein biosynthesis (N-acyl transfer).</text>
</comment>
<proteinExistence type="inferred from homology"/>
<dbReference type="RefSeq" id="WP_191755662.1">
    <property type="nucleotide sequence ID" value="NZ_VJXY01000001.1"/>
</dbReference>
<dbReference type="EMBL" id="VJXY01000001">
    <property type="protein sequence ID" value="MBD6614411.1"/>
    <property type="molecule type" value="Genomic_DNA"/>
</dbReference>
<gene>
    <name evidence="8 10" type="primary">lnt</name>
    <name evidence="10" type="ORF">FNW02_00600</name>
</gene>
<evidence type="ECO:0000256" key="3">
    <source>
        <dbReference type="ARBA" id="ARBA00022679"/>
    </source>
</evidence>
<evidence type="ECO:0000313" key="11">
    <source>
        <dbReference type="Proteomes" id="UP001165986"/>
    </source>
</evidence>
<dbReference type="InterPro" id="IPR004563">
    <property type="entry name" value="Apolipo_AcylTrfase"/>
</dbReference>
<dbReference type="HAMAP" id="MF_01148">
    <property type="entry name" value="Lnt"/>
    <property type="match status" value="1"/>
</dbReference>
<feature type="transmembrane region" description="Helical" evidence="8">
    <location>
        <begin position="141"/>
        <end position="165"/>
    </location>
</feature>
<sequence length="562" mass="62144">MRKKQNNKQGKQGERFISLIPCLIALISGVLMGLTVAPVGAWFLAWIALAPLWILVVSASKRKNQSPPAPSSFPAFLWGIAYHGIALSWITGIHPMTWLGVPWLPSLAITLFCWGFISVLGGIFVTIWAAVMVRLGRQKSWLRILIGTAVWCGLESLWSAGPLWWSSLAYTQSPHNLVILHLGQLSGPNTVTAAIVAINGLIAEGWTNRRDATESLSADFRRTKRSKTENTEEILSALSAPLWFVNKYLVTAVGLLISLHLIGLILYIRPITQVPEAALRIGIIQGNIPNRLLLGSEGFRRAQENYTNGYITLADQGVDGVLTPEGALPVFQRNLMETALVSAVREKGVVAWIGAFGERGRSYTISLFTFNSNGEIVSRYDKAKLVPLGEYIPFEGILGGIIQRLSPLNAHQIPGSANQIVDTPFGRAIVGICYESAFPEQFRRQAAAGGQFILSSSNDAHYSAHMPFQHHAQDIMRAIETDRWAVRATNTGYSAFVDPHGKTLWISGYNTYETHAATIYRRQTQTLYVRWGDWLTPLLLGLSVVGWFVEKGNEDHYEQVIK</sequence>
<evidence type="ECO:0000256" key="4">
    <source>
        <dbReference type="ARBA" id="ARBA00022692"/>
    </source>
</evidence>
<comment type="function">
    <text evidence="8">Catalyzes the phospholipid dependent N-acylation of the N-terminal cysteine of apolipoprotein, the last step in lipoprotein maturation.</text>
</comment>
<evidence type="ECO:0000256" key="2">
    <source>
        <dbReference type="ARBA" id="ARBA00022475"/>
    </source>
</evidence>
<dbReference type="Pfam" id="PF20154">
    <property type="entry name" value="LNT_N"/>
    <property type="match status" value="1"/>
</dbReference>
<dbReference type="Gene3D" id="3.60.110.10">
    <property type="entry name" value="Carbon-nitrogen hydrolase"/>
    <property type="match status" value="1"/>
</dbReference>
<evidence type="ECO:0000256" key="5">
    <source>
        <dbReference type="ARBA" id="ARBA00022989"/>
    </source>
</evidence>
<dbReference type="CDD" id="cd07571">
    <property type="entry name" value="ALP_N-acyl_transferase"/>
    <property type="match status" value="1"/>
</dbReference>
<reference evidence="10" key="1">
    <citation type="submission" date="2019-07" db="EMBL/GenBank/DDBJ databases">
        <title>Toxilogical consequences of a new and cryptic species of cyanobacteria (Komarekiella delphini-convector) recovered from the epidermis of a bottlenose dolphin and 1500 ft. in the air.</title>
        <authorList>
            <person name="Brown A.O."/>
            <person name="Dvorak P."/>
            <person name="Villanueva C.D."/>
            <person name="Foss A.J."/>
            <person name="Garvey A.D."/>
            <person name="Gibson Q.A."/>
            <person name="Johansen J.R."/>
            <person name="Casamatta D.A."/>
        </authorList>
    </citation>
    <scope>NUCLEOTIDE SEQUENCE</scope>
    <source>
        <strain evidence="10">SJRDD-AB1</strain>
    </source>
</reference>
<accession>A0AA40SSH0</accession>
<feature type="transmembrane region" description="Helical" evidence="8">
    <location>
        <begin position="103"/>
        <end position="129"/>
    </location>
</feature>
<feature type="transmembrane region" description="Helical" evidence="8">
    <location>
        <begin position="531"/>
        <end position="549"/>
    </location>
</feature>
<comment type="subcellular location">
    <subcellularLocation>
        <location evidence="1 8">Cell membrane</location>
        <topology evidence="1 8">Multi-pass membrane protein</topology>
    </subcellularLocation>
</comment>
<dbReference type="InterPro" id="IPR045378">
    <property type="entry name" value="LNT_N"/>
</dbReference>
<dbReference type="PANTHER" id="PTHR38686">
    <property type="entry name" value="APOLIPOPROTEIN N-ACYLTRANSFERASE"/>
    <property type="match status" value="1"/>
</dbReference>
<feature type="transmembrane region" description="Helical" evidence="8">
    <location>
        <begin position="248"/>
        <end position="268"/>
    </location>
</feature>
<dbReference type="Proteomes" id="UP001165986">
    <property type="component" value="Unassembled WGS sequence"/>
</dbReference>
<comment type="caution">
    <text evidence="10">The sequence shown here is derived from an EMBL/GenBank/DDBJ whole genome shotgun (WGS) entry which is preliminary data.</text>
</comment>
<evidence type="ECO:0000256" key="8">
    <source>
        <dbReference type="HAMAP-Rule" id="MF_01148"/>
    </source>
</evidence>
<dbReference type="EC" id="2.3.1.269" evidence="8"/>
<dbReference type="InterPro" id="IPR003010">
    <property type="entry name" value="C-N_Hydrolase"/>
</dbReference>
<feature type="transmembrane region" description="Helical" evidence="8">
    <location>
        <begin position="16"/>
        <end position="37"/>
    </location>
</feature>
<keyword evidence="3 8" id="KW-0808">Transferase</keyword>
<dbReference type="InterPro" id="IPR036526">
    <property type="entry name" value="C-N_Hydrolase_sf"/>
</dbReference>
<evidence type="ECO:0000256" key="6">
    <source>
        <dbReference type="ARBA" id="ARBA00023136"/>
    </source>
</evidence>
<dbReference type="PANTHER" id="PTHR38686:SF1">
    <property type="entry name" value="APOLIPOPROTEIN N-ACYLTRANSFERASE"/>
    <property type="match status" value="1"/>
</dbReference>
<dbReference type="GO" id="GO:0042158">
    <property type="term" value="P:lipoprotein biosynthetic process"/>
    <property type="evidence" value="ECO:0007669"/>
    <property type="project" value="UniProtKB-UniRule"/>
</dbReference>
<dbReference type="Pfam" id="PF00795">
    <property type="entry name" value="CN_hydrolase"/>
    <property type="match status" value="1"/>
</dbReference>
<dbReference type="NCBIfam" id="TIGR00546">
    <property type="entry name" value="lnt"/>
    <property type="match status" value="1"/>
</dbReference>
<dbReference type="PROSITE" id="PS50263">
    <property type="entry name" value="CN_HYDROLASE"/>
    <property type="match status" value="1"/>
</dbReference>
<evidence type="ECO:0000256" key="1">
    <source>
        <dbReference type="ARBA" id="ARBA00004651"/>
    </source>
</evidence>
<protein>
    <recommendedName>
        <fullName evidence="8">Apolipoprotein N-acyltransferase</fullName>
        <shortName evidence="8">ALP N-acyltransferase</shortName>
        <ecNumber evidence="8">2.3.1.269</ecNumber>
    </recommendedName>
</protein>
<dbReference type="GO" id="GO:0005886">
    <property type="term" value="C:plasma membrane"/>
    <property type="evidence" value="ECO:0007669"/>
    <property type="project" value="UniProtKB-SubCell"/>
</dbReference>
<keyword evidence="5 8" id="KW-1133">Transmembrane helix</keyword>
<feature type="transmembrane region" description="Helical" evidence="8">
    <location>
        <begin position="43"/>
        <end position="60"/>
    </location>
</feature>
<evidence type="ECO:0000313" key="10">
    <source>
        <dbReference type="EMBL" id="MBD6614411.1"/>
    </source>
</evidence>